<evidence type="ECO:0000256" key="1">
    <source>
        <dbReference type="ARBA" id="ARBA00005417"/>
    </source>
</evidence>
<name>A0A3A3GFF6_PANTH</name>
<evidence type="ECO:0000256" key="3">
    <source>
        <dbReference type="ARBA" id="ARBA00022741"/>
    </source>
</evidence>
<dbReference type="InterPro" id="IPR003439">
    <property type="entry name" value="ABC_transporter-like_ATP-bd"/>
</dbReference>
<organism evidence="6 7">
    <name type="scientific">Paenibacillus thiaminolyticus</name>
    <name type="common">Bacillus thiaminolyticus</name>
    <dbReference type="NCBI Taxonomy" id="49283"/>
    <lineage>
        <taxon>Bacteria</taxon>
        <taxon>Bacillati</taxon>
        <taxon>Bacillota</taxon>
        <taxon>Bacilli</taxon>
        <taxon>Bacillales</taxon>
        <taxon>Paenibacillaceae</taxon>
        <taxon>Paenibacillus</taxon>
    </lineage>
</organism>
<dbReference type="RefSeq" id="WP_119794628.1">
    <property type="nucleotide sequence ID" value="NZ_QYZD01000014.1"/>
</dbReference>
<protein>
    <submittedName>
        <fullName evidence="6">ABC transporter ATP-binding protein</fullName>
    </submittedName>
</protein>
<evidence type="ECO:0000259" key="5">
    <source>
        <dbReference type="PROSITE" id="PS50893"/>
    </source>
</evidence>
<dbReference type="PROSITE" id="PS00211">
    <property type="entry name" value="ABC_TRANSPORTER_1"/>
    <property type="match status" value="1"/>
</dbReference>
<dbReference type="Proteomes" id="UP000266177">
    <property type="component" value="Unassembled WGS sequence"/>
</dbReference>
<accession>A0A3A3GFF6</accession>
<comment type="similarity">
    <text evidence="1">Belongs to the ABC transporter superfamily.</text>
</comment>
<dbReference type="EMBL" id="QYZD01000014">
    <property type="protein sequence ID" value="RJG22818.1"/>
    <property type="molecule type" value="Genomic_DNA"/>
</dbReference>
<reference evidence="6 7" key="1">
    <citation type="submission" date="2018-09" db="EMBL/GenBank/DDBJ databases">
        <title>Paenibacillus SK2017-BO5.</title>
        <authorList>
            <person name="Piskunova J.V."/>
            <person name="Dubiley S.A."/>
            <person name="Severinov K.V."/>
        </authorList>
    </citation>
    <scope>NUCLEOTIDE SEQUENCE [LARGE SCALE GENOMIC DNA]</scope>
    <source>
        <strain evidence="6 7">BO5</strain>
    </source>
</reference>
<dbReference type="GO" id="GO:0005524">
    <property type="term" value="F:ATP binding"/>
    <property type="evidence" value="ECO:0007669"/>
    <property type="project" value="UniProtKB-KW"/>
</dbReference>
<dbReference type="PANTHER" id="PTHR43335">
    <property type="entry name" value="ABC TRANSPORTER, ATP-BINDING PROTEIN"/>
    <property type="match status" value="1"/>
</dbReference>
<comment type="caution">
    <text evidence="6">The sequence shown here is derived from an EMBL/GenBank/DDBJ whole genome shotgun (WGS) entry which is preliminary data.</text>
</comment>
<dbReference type="InterPro" id="IPR027417">
    <property type="entry name" value="P-loop_NTPase"/>
</dbReference>
<proteinExistence type="inferred from homology"/>
<feature type="domain" description="ABC transporter" evidence="5">
    <location>
        <begin position="9"/>
        <end position="238"/>
    </location>
</feature>
<keyword evidence="4 6" id="KW-0067">ATP-binding</keyword>
<dbReference type="AlphaFoldDB" id="A0A3A3GFF6"/>
<evidence type="ECO:0000313" key="7">
    <source>
        <dbReference type="Proteomes" id="UP000266177"/>
    </source>
</evidence>
<dbReference type="SMART" id="SM00382">
    <property type="entry name" value="AAA"/>
    <property type="match status" value="1"/>
</dbReference>
<dbReference type="PANTHER" id="PTHR43335:SF4">
    <property type="entry name" value="ABC TRANSPORTER, ATP-BINDING PROTEIN"/>
    <property type="match status" value="1"/>
</dbReference>
<dbReference type="InterPro" id="IPR003593">
    <property type="entry name" value="AAA+_ATPase"/>
</dbReference>
<dbReference type="OrthoDB" id="9804819at2"/>
<evidence type="ECO:0000313" key="6">
    <source>
        <dbReference type="EMBL" id="RJG22818.1"/>
    </source>
</evidence>
<sequence>MQATDDTVVELEGVTKKIRGKTIIDNLSFRVRRGEVYGFLGPNGAGKTTTIRMIVGLMSMTSGRIRIEGHDIRTDRAKAMTHVGAVVENPELYKFMSGRKNLLHFARLSGKSISEERIEEIVRLVELENAIDKKVKNYSLGMRQRLGIAQALLHDPSILILDEPTNGLDPAGIRQLRDYLRRLAREEKISILVSSHLLSEIELMCDRVVIIQNGKFVGERELNPSADVAEARQATIYLDVDRAEEALQALAAADWPASLDEARSGITVNVMRNEVPQVVERLVHAGIAIYGVRTSAPTLEDTFLTMTKGGRIE</sequence>
<dbReference type="Gene3D" id="3.40.50.300">
    <property type="entry name" value="P-loop containing nucleotide triphosphate hydrolases"/>
    <property type="match status" value="1"/>
</dbReference>
<evidence type="ECO:0000256" key="2">
    <source>
        <dbReference type="ARBA" id="ARBA00022448"/>
    </source>
</evidence>
<evidence type="ECO:0000256" key="4">
    <source>
        <dbReference type="ARBA" id="ARBA00022840"/>
    </source>
</evidence>
<dbReference type="SUPFAM" id="SSF52540">
    <property type="entry name" value="P-loop containing nucleoside triphosphate hydrolases"/>
    <property type="match status" value="1"/>
</dbReference>
<dbReference type="Pfam" id="PF00005">
    <property type="entry name" value="ABC_tran"/>
    <property type="match status" value="1"/>
</dbReference>
<dbReference type="InterPro" id="IPR017871">
    <property type="entry name" value="ABC_transporter-like_CS"/>
</dbReference>
<keyword evidence="2" id="KW-0813">Transport</keyword>
<dbReference type="PROSITE" id="PS50893">
    <property type="entry name" value="ABC_TRANSPORTER_2"/>
    <property type="match status" value="1"/>
</dbReference>
<dbReference type="GO" id="GO:0016887">
    <property type="term" value="F:ATP hydrolysis activity"/>
    <property type="evidence" value="ECO:0007669"/>
    <property type="project" value="InterPro"/>
</dbReference>
<keyword evidence="3" id="KW-0547">Nucleotide-binding</keyword>
<gene>
    <name evidence="6" type="ORF">DQX05_16450</name>
</gene>